<dbReference type="EMBL" id="DWVY01000026">
    <property type="protein sequence ID" value="HJC74390.1"/>
    <property type="molecule type" value="Genomic_DNA"/>
</dbReference>
<comment type="similarity">
    <text evidence="6">Belongs to the MoaC family.</text>
</comment>
<dbReference type="InterPro" id="IPR047594">
    <property type="entry name" value="MoaC_bact/euk"/>
</dbReference>
<feature type="domain" description="Molybdopterin cofactor biosynthesis C (MoaC)" evidence="7">
    <location>
        <begin position="14"/>
        <end position="149"/>
    </location>
</feature>
<dbReference type="CDD" id="cd01420">
    <property type="entry name" value="MoaC_PE"/>
    <property type="match status" value="1"/>
</dbReference>
<dbReference type="GO" id="GO:0061799">
    <property type="term" value="F:cyclic pyranopterin monophosphate synthase activity"/>
    <property type="evidence" value="ECO:0007669"/>
    <property type="project" value="UniProtKB-UniRule"/>
</dbReference>
<dbReference type="Pfam" id="PF01967">
    <property type="entry name" value="MoaC"/>
    <property type="match status" value="1"/>
</dbReference>
<sequence length="180" mass="19293">MGFTHFDENGKAVMVDVTAKSETVREATATGRILVNREVFQAVKAGTVGKGDVLGVAATAGTMGAKRTSDLIPMCHILPITNCKINFDMDVDECAIYCTCTVKVTGKTGVEMEALTGVSVALLTVYDMCKAMDKTMEIGEIYLVKKTGGKSGNVYNELHDRKNVSEAESSGTLKKELDIL</sequence>
<dbReference type="InterPro" id="IPR050105">
    <property type="entry name" value="MoCo_biosynth_MoaA/MoaC"/>
</dbReference>
<dbReference type="Gene3D" id="3.30.70.640">
    <property type="entry name" value="Molybdopterin cofactor biosynthesis C (MoaC) domain"/>
    <property type="match status" value="1"/>
</dbReference>
<dbReference type="SUPFAM" id="SSF55040">
    <property type="entry name" value="Molybdenum cofactor biosynthesis protein C, MoaC"/>
    <property type="match status" value="1"/>
</dbReference>
<dbReference type="GO" id="GO:0006777">
    <property type="term" value="P:Mo-molybdopterin cofactor biosynthetic process"/>
    <property type="evidence" value="ECO:0007669"/>
    <property type="project" value="UniProtKB-UniRule"/>
</dbReference>
<evidence type="ECO:0000256" key="3">
    <source>
        <dbReference type="ARBA" id="ARBA00012575"/>
    </source>
</evidence>
<evidence type="ECO:0000256" key="5">
    <source>
        <dbReference type="ARBA" id="ARBA00023239"/>
    </source>
</evidence>
<feature type="active site" evidence="6">
    <location>
        <position position="127"/>
    </location>
</feature>
<dbReference type="InterPro" id="IPR002820">
    <property type="entry name" value="Mopterin_CF_biosynth-C_dom"/>
</dbReference>
<feature type="binding site" evidence="6">
    <location>
        <begin position="112"/>
        <end position="113"/>
    </location>
    <ligand>
        <name>substrate</name>
    </ligand>
</feature>
<organism evidence="8 9">
    <name type="scientific">Candidatus Mediterraneibacter faecavium</name>
    <dbReference type="NCBI Taxonomy" id="2838668"/>
    <lineage>
        <taxon>Bacteria</taxon>
        <taxon>Bacillati</taxon>
        <taxon>Bacillota</taxon>
        <taxon>Clostridia</taxon>
        <taxon>Lachnospirales</taxon>
        <taxon>Lachnospiraceae</taxon>
        <taxon>Mediterraneibacter</taxon>
    </lineage>
</organism>
<dbReference type="NCBIfam" id="NF006870">
    <property type="entry name" value="PRK09364.1"/>
    <property type="match status" value="1"/>
</dbReference>
<reference evidence="8" key="1">
    <citation type="journal article" date="2021" name="PeerJ">
        <title>Extensive microbial diversity within the chicken gut microbiome revealed by metagenomics and culture.</title>
        <authorList>
            <person name="Gilroy R."/>
            <person name="Ravi A."/>
            <person name="Getino M."/>
            <person name="Pursley I."/>
            <person name="Horton D.L."/>
            <person name="Alikhan N.F."/>
            <person name="Baker D."/>
            <person name="Gharbi K."/>
            <person name="Hall N."/>
            <person name="Watson M."/>
            <person name="Adriaenssens E.M."/>
            <person name="Foster-Nyarko E."/>
            <person name="Jarju S."/>
            <person name="Secka A."/>
            <person name="Antonio M."/>
            <person name="Oren A."/>
            <person name="Chaudhuri R.R."/>
            <person name="La Ragione R."/>
            <person name="Hildebrand F."/>
            <person name="Pallen M.J."/>
        </authorList>
    </citation>
    <scope>NUCLEOTIDE SEQUENCE</scope>
    <source>
        <strain evidence="8">CHK196-7946</strain>
    </source>
</reference>
<dbReference type="HAMAP" id="MF_01224_B">
    <property type="entry name" value="MoaC_B"/>
    <property type="match status" value="1"/>
</dbReference>
<evidence type="ECO:0000259" key="7">
    <source>
        <dbReference type="Pfam" id="PF01967"/>
    </source>
</evidence>
<proteinExistence type="inferred from homology"/>
<feature type="binding site" evidence="6">
    <location>
        <begin position="74"/>
        <end position="76"/>
    </location>
    <ligand>
        <name>substrate</name>
    </ligand>
</feature>
<dbReference type="InterPro" id="IPR023045">
    <property type="entry name" value="MoaC"/>
</dbReference>
<comment type="catalytic activity">
    <reaction evidence="1 6">
        <text>(8S)-3',8-cyclo-7,8-dihydroguanosine 5'-triphosphate = cyclic pyranopterin phosphate + diphosphate</text>
        <dbReference type="Rhea" id="RHEA:49580"/>
        <dbReference type="ChEBI" id="CHEBI:33019"/>
        <dbReference type="ChEBI" id="CHEBI:59648"/>
        <dbReference type="ChEBI" id="CHEBI:131766"/>
        <dbReference type="EC" id="4.6.1.17"/>
    </reaction>
</comment>
<comment type="caution">
    <text evidence="8">The sequence shown here is derived from an EMBL/GenBank/DDBJ whole genome shotgun (WGS) entry which is preliminary data.</text>
</comment>
<comment type="pathway">
    <text evidence="2 6">Cofactor biosynthesis; molybdopterin biosynthesis.</text>
</comment>
<dbReference type="PANTHER" id="PTHR22960:SF29">
    <property type="entry name" value="CYCLIC PYRANOPTERIN MONOPHOSPHATE SYNTHASE"/>
    <property type="match status" value="1"/>
</dbReference>
<keyword evidence="4 6" id="KW-0501">Molybdenum cofactor biosynthesis</keyword>
<comment type="function">
    <text evidence="6">Catalyzes the conversion of (8S)-3',8-cyclo-7,8-dihydroguanosine 5'-triphosphate to cyclic pyranopterin monophosphate (cPMP).</text>
</comment>
<dbReference type="EC" id="4.6.1.17" evidence="3 6"/>
<dbReference type="PANTHER" id="PTHR22960">
    <property type="entry name" value="MOLYBDOPTERIN COFACTOR SYNTHESIS PROTEIN A"/>
    <property type="match status" value="1"/>
</dbReference>
<evidence type="ECO:0000256" key="4">
    <source>
        <dbReference type="ARBA" id="ARBA00023150"/>
    </source>
</evidence>
<reference evidence="8" key="2">
    <citation type="submission" date="2021-04" db="EMBL/GenBank/DDBJ databases">
        <authorList>
            <person name="Gilroy R."/>
        </authorList>
    </citation>
    <scope>NUCLEOTIDE SEQUENCE</scope>
    <source>
        <strain evidence="8">CHK196-7946</strain>
    </source>
</reference>
<dbReference type="InterPro" id="IPR036522">
    <property type="entry name" value="MoaC_sf"/>
</dbReference>
<dbReference type="Proteomes" id="UP000823902">
    <property type="component" value="Unassembled WGS sequence"/>
</dbReference>
<comment type="subunit">
    <text evidence="6">Homohexamer; trimer of dimers.</text>
</comment>
<keyword evidence="5 6" id="KW-0456">Lyase</keyword>
<protein>
    <recommendedName>
        <fullName evidence="3 6">Cyclic pyranopterin monophosphate synthase</fullName>
        <ecNumber evidence="3 6">4.6.1.17</ecNumber>
    </recommendedName>
    <alternativeName>
        <fullName evidence="6">Molybdenum cofactor biosynthesis protein C</fullName>
    </alternativeName>
</protein>
<dbReference type="AlphaFoldDB" id="A0A9D2QAG0"/>
<evidence type="ECO:0000313" key="8">
    <source>
        <dbReference type="EMBL" id="HJC74390.1"/>
    </source>
</evidence>
<accession>A0A9D2QAG0</accession>
<evidence type="ECO:0000256" key="2">
    <source>
        <dbReference type="ARBA" id="ARBA00005046"/>
    </source>
</evidence>
<dbReference type="NCBIfam" id="TIGR00581">
    <property type="entry name" value="moaC"/>
    <property type="match status" value="1"/>
</dbReference>
<evidence type="ECO:0000256" key="1">
    <source>
        <dbReference type="ARBA" id="ARBA00001637"/>
    </source>
</evidence>
<gene>
    <name evidence="6 8" type="primary">moaC</name>
    <name evidence="8" type="ORF">H9697_05525</name>
</gene>
<evidence type="ECO:0000256" key="6">
    <source>
        <dbReference type="HAMAP-Rule" id="MF_01224"/>
    </source>
</evidence>
<name>A0A9D2QAG0_9FIRM</name>
<evidence type="ECO:0000313" key="9">
    <source>
        <dbReference type="Proteomes" id="UP000823902"/>
    </source>
</evidence>